<feature type="compositionally biased region" description="Basic and acidic residues" evidence="1">
    <location>
        <begin position="1"/>
        <end position="11"/>
    </location>
</feature>
<sequence>MDADTHSRTAGEDDPMVHQQDPRDAPRAENNPADEYHGFADAIDPALIDPALIGPLAVSDGAGTQQPAQHYAAGPVQPPPSSSQPILYQEQVEEVPANNDETISTYMYPSPPRPISGFPIEALSTYSAPTPIHPPAHTAFTSHYQADNAYGAPPAYPPAQVESNTPVTTADTIDMNPHLPVVENNDGDLLAWCKNMGYVPADMTLPPPPRGRPSMLEPFLHLPPVRVLSRATNFQRRRSMVRGEKTVPEWRAANSKGGGTANWYALFCQLTGVVAPTPCERCAKGSNMWSECVIAPNAETDMALRGACASCAMNNKRSLCSSIRPQDANAGAPSVVSSAATPVQSLQPLPPAPAPRPSTAAPSLRPLLPASRDLTTEEELAQLFDELAENERVVAEALERRRQIDSQMLACEKKLDDEKKLNAERDQKRGSS</sequence>
<evidence type="ECO:0000313" key="3">
    <source>
        <dbReference type="Proteomes" id="UP000182658"/>
    </source>
</evidence>
<dbReference type="InParanoid" id="A0A1J7J0R6"/>
<dbReference type="EMBL" id="KV875100">
    <property type="protein sequence ID" value="OIW26913.1"/>
    <property type="molecule type" value="Genomic_DNA"/>
</dbReference>
<feature type="compositionally biased region" description="Polar residues" evidence="1">
    <location>
        <begin position="335"/>
        <end position="347"/>
    </location>
</feature>
<dbReference type="InterPro" id="IPR022190">
    <property type="entry name" value="DUF3716"/>
</dbReference>
<reference evidence="2 3" key="1">
    <citation type="submission" date="2016-10" db="EMBL/GenBank/DDBJ databases">
        <title>Draft genome sequence of Coniochaeta ligniaria NRRL30616, a lignocellulolytic fungus for bioabatement of inhibitors in plant biomass hydrolysates.</title>
        <authorList>
            <consortium name="DOE Joint Genome Institute"/>
            <person name="Jimenez D.J."/>
            <person name="Hector R.E."/>
            <person name="Riley R."/>
            <person name="Sun H."/>
            <person name="Grigoriev I.V."/>
            <person name="Van Elsas J.D."/>
            <person name="Nichols N.N."/>
        </authorList>
    </citation>
    <scope>NUCLEOTIDE SEQUENCE [LARGE SCALE GENOMIC DNA]</scope>
    <source>
        <strain evidence="2 3">NRRL 30616</strain>
    </source>
</reference>
<keyword evidence="3" id="KW-1185">Reference proteome</keyword>
<organism evidence="2 3">
    <name type="scientific">Coniochaeta ligniaria NRRL 30616</name>
    <dbReference type="NCBI Taxonomy" id="1408157"/>
    <lineage>
        <taxon>Eukaryota</taxon>
        <taxon>Fungi</taxon>
        <taxon>Dikarya</taxon>
        <taxon>Ascomycota</taxon>
        <taxon>Pezizomycotina</taxon>
        <taxon>Sordariomycetes</taxon>
        <taxon>Sordariomycetidae</taxon>
        <taxon>Coniochaetales</taxon>
        <taxon>Coniochaetaceae</taxon>
        <taxon>Coniochaeta</taxon>
    </lineage>
</organism>
<dbReference type="AlphaFoldDB" id="A0A1J7J0R6"/>
<evidence type="ECO:0000256" key="1">
    <source>
        <dbReference type="SAM" id="MobiDB-lite"/>
    </source>
</evidence>
<feature type="region of interest" description="Disordered" evidence="1">
    <location>
        <begin position="330"/>
        <end position="366"/>
    </location>
</feature>
<name>A0A1J7J0R6_9PEZI</name>
<dbReference type="OrthoDB" id="5269432at2759"/>
<evidence type="ECO:0000313" key="2">
    <source>
        <dbReference type="EMBL" id="OIW26913.1"/>
    </source>
</evidence>
<dbReference type="Proteomes" id="UP000182658">
    <property type="component" value="Unassembled WGS sequence"/>
</dbReference>
<feature type="region of interest" description="Disordered" evidence="1">
    <location>
        <begin position="1"/>
        <end position="41"/>
    </location>
</feature>
<dbReference type="Pfam" id="PF12511">
    <property type="entry name" value="DUF3716"/>
    <property type="match status" value="1"/>
</dbReference>
<proteinExistence type="predicted"/>
<protein>
    <submittedName>
        <fullName evidence="2">Uncharacterized protein</fullName>
    </submittedName>
</protein>
<feature type="compositionally biased region" description="Low complexity" evidence="1">
    <location>
        <begin position="357"/>
        <end position="366"/>
    </location>
</feature>
<accession>A0A1J7J0R6</accession>
<feature type="region of interest" description="Disordered" evidence="1">
    <location>
        <begin position="58"/>
        <end position="84"/>
    </location>
</feature>
<gene>
    <name evidence="2" type="ORF">CONLIGDRAFT_707530</name>
</gene>